<dbReference type="PANTHER" id="PTHR19957:SF307">
    <property type="entry name" value="PROTEIN SSO1-RELATED"/>
    <property type="match status" value="1"/>
</dbReference>
<dbReference type="EMBL" id="JBCLYO010000019">
    <property type="protein sequence ID" value="KAL0080816.1"/>
    <property type="molecule type" value="Genomic_DNA"/>
</dbReference>
<name>A0ABR3ARD9_PHYBL</name>
<evidence type="ECO:0000313" key="9">
    <source>
        <dbReference type="EMBL" id="KAL0080816.1"/>
    </source>
</evidence>
<evidence type="ECO:0000256" key="4">
    <source>
        <dbReference type="ARBA" id="ARBA00022989"/>
    </source>
</evidence>
<dbReference type="SUPFAM" id="SSF47661">
    <property type="entry name" value="t-snare proteins"/>
    <property type="match status" value="1"/>
</dbReference>
<keyword evidence="10" id="KW-1185">Reference proteome</keyword>
<dbReference type="Gene3D" id="1.20.58.70">
    <property type="match status" value="1"/>
</dbReference>
<protein>
    <submittedName>
        <fullName evidence="9">t-SNARE</fullName>
    </submittedName>
</protein>
<dbReference type="InterPro" id="IPR045242">
    <property type="entry name" value="Syntaxin"/>
</dbReference>
<dbReference type="CDD" id="cd15849">
    <property type="entry name" value="SNARE_Sso1"/>
    <property type="match status" value="1"/>
</dbReference>
<dbReference type="CDD" id="cd00179">
    <property type="entry name" value="SynN"/>
    <property type="match status" value="1"/>
</dbReference>
<evidence type="ECO:0000256" key="5">
    <source>
        <dbReference type="ARBA" id="ARBA00023136"/>
    </source>
</evidence>
<evidence type="ECO:0000256" key="1">
    <source>
        <dbReference type="ARBA" id="ARBA00004211"/>
    </source>
</evidence>
<dbReference type="PANTHER" id="PTHR19957">
    <property type="entry name" value="SYNTAXIN"/>
    <property type="match status" value="1"/>
</dbReference>
<keyword evidence="4 7" id="KW-1133">Transmembrane helix</keyword>
<keyword evidence="3 7" id="KW-0812">Transmembrane</keyword>
<evidence type="ECO:0000313" key="10">
    <source>
        <dbReference type="Proteomes" id="UP001448207"/>
    </source>
</evidence>
<dbReference type="InterPro" id="IPR010989">
    <property type="entry name" value="SNARE"/>
</dbReference>
<reference evidence="9 10" key="1">
    <citation type="submission" date="2024-04" db="EMBL/GenBank/DDBJ databases">
        <title>Symmetric and asymmetric DNA N6-adenine methylation regulates different biological responses in Mucorales.</title>
        <authorList>
            <consortium name="Lawrence Berkeley National Laboratory"/>
            <person name="Lax C."/>
            <person name="Mondo S.J."/>
            <person name="Osorio-Concepcion M."/>
            <person name="Muszewska A."/>
            <person name="Corrochano-Luque M."/>
            <person name="Gutierrez G."/>
            <person name="Riley R."/>
            <person name="Lipzen A."/>
            <person name="Guo J."/>
            <person name="Hundley H."/>
            <person name="Amirebrahimi M."/>
            <person name="Ng V."/>
            <person name="Lorenzo-Gutierrez D."/>
            <person name="Binder U."/>
            <person name="Yang J."/>
            <person name="Song Y."/>
            <person name="Canovas D."/>
            <person name="Navarro E."/>
            <person name="Freitag M."/>
            <person name="Gabaldon T."/>
            <person name="Grigoriev I.V."/>
            <person name="Corrochano L.M."/>
            <person name="Nicolas F.E."/>
            <person name="Garre V."/>
        </authorList>
    </citation>
    <scope>NUCLEOTIDE SEQUENCE [LARGE SCALE GENOMIC DNA]</scope>
    <source>
        <strain evidence="9 10">L51</strain>
    </source>
</reference>
<gene>
    <name evidence="9" type="ORF">J3Q64DRAFT_1823859</name>
</gene>
<dbReference type="InterPro" id="IPR006011">
    <property type="entry name" value="Syntaxin_N"/>
</dbReference>
<comment type="similarity">
    <text evidence="2">Belongs to the syntaxin family.</text>
</comment>
<evidence type="ECO:0000256" key="2">
    <source>
        <dbReference type="ARBA" id="ARBA00009063"/>
    </source>
</evidence>
<evidence type="ECO:0000259" key="8">
    <source>
        <dbReference type="PROSITE" id="PS50192"/>
    </source>
</evidence>
<dbReference type="SMART" id="SM00397">
    <property type="entry name" value="t_SNARE"/>
    <property type="match status" value="1"/>
</dbReference>
<proteinExistence type="inferred from homology"/>
<dbReference type="Pfam" id="PF05739">
    <property type="entry name" value="SNARE"/>
    <property type="match status" value="1"/>
</dbReference>
<evidence type="ECO:0000256" key="6">
    <source>
        <dbReference type="SAM" id="MobiDB-lite"/>
    </source>
</evidence>
<comment type="caution">
    <text evidence="9">The sequence shown here is derived from an EMBL/GenBank/DDBJ whole genome shotgun (WGS) entry which is preliminary data.</text>
</comment>
<comment type="subcellular location">
    <subcellularLocation>
        <location evidence="1">Membrane</location>
        <topology evidence="1">Single-pass type IV membrane protein</topology>
    </subcellularLocation>
</comment>
<dbReference type="InterPro" id="IPR000727">
    <property type="entry name" value="T_SNARE_dom"/>
</dbReference>
<feature type="region of interest" description="Disordered" evidence="6">
    <location>
        <begin position="1"/>
        <end position="35"/>
    </location>
</feature>
<sequence length="383" mass="44122">MQQNSRFTVTRDRMSELRNTSDSNEEFGPPRIPDGYRSSSQLIGRHRLNEEEFAQPRSSVDLGHQGRKTESFEMQTRSRTVLPPADLSTTDGYLTEVNVLREAIRDVSNNITLIGELHNASLVSINETQTARSSQQLEEFVADTSRQNNIIKARIKAMEQSNFNLKNNSDLNIRRSHVDSLKKEFVRVIRSYQDVERTYSQKYRQRIERQIRIVKPDVTSEEIDAVIESDQQNTIFAQSLMQSSRTGQARAALNEVQTRHDDIKKIEKTIIELQQLFMDMQMLVENQGQVIDTIEQHAETTTGDLEQGVKHIDKAIKYAISTRAKKWCCFVIAIILCVVIAILVWWFAFDHKQSGRQLISIITTYTSRTVANVPKQIKFHFIC</sequence>
<accession>A0ABR3ARD9</accession>
<dbReference type="PROSITE" id="PS50192">
    <property type="entry name" value="T_SNARE"/>
    <property type="match status" value="1"/>
</dbReference>
<dbReference type="SMART" id="SM00503">
    <property type="entry name" value="SynN"/>
    <property type="match status" value="1"/>
</dbReference>
<dbReference type="Proteomes" id="UP001448207">
    <property type="component" value="Unassembled WGS sequence"/>
</dbReference>
<organism evidence="9 10">
    <name type="scientific">Phycomyces blakesleeanus</name>
    <dbReference type="NCBI Taxonomy" id="4837"/>
    <lineage>
        <taxon>Eukaryota</taxon>
        <taxon>Fungi</taxon>
        <taxon>Fungi incertae sedis</taxon>
        <taxon>Mucoromycota</taxon>
        <taxon>Mucoromycotina</taxon>
        <taxon>Mucoromycetes</taxon>
        <taxon>Mucorales</taxon>
        <taxon>Phycomycetaceae</taxon>
        <taxon>Phycomyces</taxon>
    </lineage>
</organism>
<keyword evidence="5 7" id="KW-0472">Membrane</keyword>
<evidence type="ECO:0000256" key="7">
    <source>
        <dbReference type="SAM" id="Phobius"/>
    </source>
</evidence>
<feature type="transmembrane region" description="Helical" evidence="7">
    <location>
        <begin position="327"/>
        <end position="348"/>
    </location>
</feature>
<feature type="domain" description="T-SNARE coiled-coil homology" evidence="8">
    <location>
        <begin position="253"/>
        <end position="315"/>
    </location>
</feature>
<dbReference type="Pfam" id="PF00804">
    <property type="entry name" value="Syntaxin"/>
    <property type="match status" value="1"/>
</dbReference>
<evidence type="ECO:0000256" key="3">
    <source>
        <dbReference type="ARBA" id="ARBA00022692"/>
    </source>
</evidence>